<dbReference type="PIRSF" id="PIRSF029254">
    <property type="entry name" value="MutS_C_archaeal"/>
    <property type="match status" value="1"/>
</dbReference>
<name>A0A0A7GCT1_GEOAI</name>
<dbReference type="GeneID" id="24797400"/>
<protein>
    <submittedName>
        <fullName evidence="6">DNA mismatch repair protein MutS</fullName>
    </submittedName>
</protein>
<gene>
    <name evidence="6" type="ORF">GACE_0805</name>
</gene>
<evidence type="ECO:0000313" key="6">
    <source>
        <dbReference type="EMBL" id="AIY89855.1"/>
    </source>
</evidence>
<evidence type="ECO:0000256" key="3">
    <source>
        <dbReference type="ARBA" id="ARBA00023125"/>
    </source>
</evidence>
<dbReference type="PANTHER" id="PTHR11361:SF125">
    <property type="entry name" value="DNA-BINDING PROTEIN MUTS2"/>
    <property type="match status" value="1"/>
</dbReference>
<dbReference type="SMART" id="SM00382">
    <property type="entry name" value="AAA"/>
    <property type="match status" value="1"/>
</dbReference>
<reference evidence="6 7" key="1">
    <citation type="journal article" date="2015" name="Appl. Environ. Microbiol.">
        <title>The Geoglobus acetivorans genome: Fe(III) reduction, acetate utilization, autotrophic growth, and degradation of aromatic compounds in a hyperthermophilic archaeon.</title>
        <authorList>
            <person name="Mardanov A.V."/>
            <person name="Slododkina G.B."/>
            <person name="Slobodkin A.I."/>
            <person name="Beletsky A.V."/>
            <person name="Gavrilov S.N."/>
            <person name="Kublanov I.V."/>
            <person name="Bonch-Osmolovskaya E.A."/>
            <person name="Skryabin K.G."/>
            <person name="Ravin N.V."/>
        </authorList>
    </citation>
    <scope>NUCLEOTIDE SEQUENCE [LARGE SCALE GENOMIC DNA]</scope>
    <source>
        <strain evidence="6 7">SBH6</strain>
    </source>
</reference>
<dbReference type="HOGENOM" id="CLU_026764_0_0_2"/>
<dbReference type="SMART" id="SM00534">
    <property type="entry name" value="MUTSac"/>
    <property type="match status" value="1"/>
</dbReference>
<organism evidence="6 7">
    <name type="scientific">Geoglobus acetivorans</name>
    <dbReference type="NCBI Taxonomy" id="565033"/>
    <lineage>
        <taxon>Archaea</taxon>
        <taxon>Methanobacteriati</taxon>
        <taxon>Methanobacteriota</taxon>
        <taxon>Archaeoglobi</taxon>
        <taxon>Archaeoglobales</taxon>
        <taxon>Archaeoglobaceae</taxon>
        <taxon>Geoglobus</taxon>
    </lineage>
</organism>
<dbReference type="InterPro" id="IPR000432">
    <property type="entry name" value="DNA_mismatch_repair_MutS_C"/>
</dbReference>
<dbReference type="AlphaFoldDB" id="A0A0A7GCT1"/>
<dbReference type="Gene3D" id="3.40.50.300">
    <property type="entry name" value="P-loop containing nucleotide triphosphate hydrolases"/>
    <property type="match status" value="1"/>
</dbReference>
<dbReference type="GO" id="GO:0030983">
    <property type="term" value="F:mismatched DNA binding"/>
    <property type="evidence" value="ECO:0007669"/>
    <property type="project" value="InterPro"/>
</dbReference>
<dbReference type="InterPro" id="IPR045076">
    <property type="entry name" value="MutS"/>
</dbReference>
<evidence type="ECO:0000259" key="5">
    <source>
        <dbReference type="SMART" id="SM00534"/>
    </source>
</evidence>
<dbReference type="GO" id="GO:0005524">
    <property type="term" value="F:ATP binding"/>
    <property type="evidence" value="ECO:0007669"/>
    <property type="project" value="UniProtKB-KW"/>
</dbReference>
<evidence type="ECO:0000256" key="2">
    <source>
        <dbReference type="ARBA" id="ARBA00022840"/>
    </source>
</evidence>
<dbReference type="InterPro" id="IPR012401">
    <property type="entry name" value="DNA-bd_MutS2_arc"/>
</dbReference>
<dbReference type="GO" id="GO:0140664">
    <property type="term" value="F:ATP-dependent DNA damage sensor activity"/>
    <property type="evidence" value="ECO:0007669"/>
    <property type="project" value="InterPro"/>
</dbReference>
<dbReference type="Proteomes" id="UP000030624">
    <property type="component" value="Chromosome"/>
</dbReference>
<dbReference type="KEGG" id="gac:GACE_0805"/>
<proteinExistence type="predicted"/>
<dbReference type="RefSeq" id="WP_048091376.1">
    <property type="nucleotide sequence ID" value="NZ_CP009552.1"/>
</dbReference>
<dbReference type="GO" id="GO:0006298">
    <property type="term" value="P:mismatch repair"/>
    <property type="evidence" value="ECO:0007669"/>
    <property type="project" value="InterPro"/>
</dbReference>
<dbReference type="eggNOG" id="arCOG02895">
    <property type="taxonomic scope" value="Archaea"/>
</dbReference>
<sequence>MRLSGDAALIYRKTFETLSRAIEFDEARKELQSYRPVSNLEEILERQNEIRKKMEISRKLHPHEIKKLRPLKIGKSFFEDRVYLASDEEDYESAVRLGVCEVIRDEARTANFPVILNDFVNRIDLKSFAPELIVESIIENFESFRTFAEIEARISENTHYKKLIPEIEELTKLYSRLNEIESIRSRIRDMEMEINREIEERLAEIKVTIPASELLRILREGRLSEEIEEEIERVVSRYEKEFESMGIMESLFSRTFPVRVDEEGVERAVSRVKEKITLDYYLKCLRIAEKIDMEYINEKIEFYRAMRLYKLFDSSGYTMPEFGDGFTIINGRNLFIEDPQPVSYCIGRNSLFPYRESIILLTGANSGGKTSLLDLICQAAVLAHSGLPVNAEKAEVPLYDEIFYFKRKKSSYGSGAFEKAVKSLVRAVSGDGKKLILIDEFEAITEPGAGAKILSTILKIAHEKGHHLVLVTHLGEEFRGLEFIRIDGIEAKGLDENFRLIVDRQPVFNRIGRSTPELIVERLMEKSRGEEREILKRVLDEMGQ</sequence>
<dbReference type="EMBL" id="CP009552">
    <property type="protein sequence ID" value="AIY89855.1"/>
    <property type="molecule type" value="Genomic_DNA"/>
</dbReference>
<evidence type="ECO:0000256" key="1">
    <source>
        <dbReference type="ARBA" id="ARBA00022741"/>
    </source>
</evidence>
<dbReference type="InterPro" id="IPR003593">
    <property type="entry name" value="AAA+_ATPase"/>
</dbReference>
<dbReference type="InterPro" id="IPR027417">
    <property type="entry name" value="P-loop_NTPase"/>
</dbReference>
<dbReference type="SUPFAM" id="SSF52540">
    <property type="entry name" value="P-loop containing nucleoside triphosphate hydrolases"/>
    <property type="match status" value="1"/>
</dbReference>
<keyword evidence="1" id="KW-0547">Nucleotide-binding</keyword>
<evidence type="ECO:0000313" key="7">
    <source>
        <dbReference type="Proteomes" id="UP000030624"/>
    </source>
</evidence>
<feature type="domain" description="AAA+ ATPase" evidence="4">
    <location>
        <begin position="355"/>
        <end position="496"/>
    </location>
</feature>
<dbReference type="STRING" id="565033.GACE_0805"/>
<keyword evidence="3" id="KW-0238">DNA-binding</keyword>
<accession>A0A0A7GCT1</accession>
<dbReference type="PANTHER" id="PTHR11361">
    <property type="entry name" value="DNA MISMATCH REPAIR PROTEIN MUTS FAMILY MEMBER"/>
    <property type="match status" value="1"/>
</dbReference>
<keyword evidence="2" id="KW-0067">ATP-binding</keyword>
<evidence type="ECO:0000259" key="4">
    <source>
        <dbReference type="SMART" id="SM00382"/>
    </source>
</evidence>
<feature type="domain" description="DNA mismatch repair proteins mutS family" evidence="5">
    <location>
        <begin position="356"/>
        <end position="543"/>
    </location>
</feature>